<keyword evidence="1" id="KW-0719">Serine esterase</keyword>
<evidence type="ECO:0000313" key="7">
    <source>
        <dbReference type="Proteomes" id="UP000615755"/>
    </source>
</evidence>
<dbReference type="NCBIfam" id="TIGR01738">
    <property type="entry name" value="bioH"/>
    <property type="match status" value="1"/>
</dbReference>
<organism evidence="6 7">
    <name type="scientific">Pseudoalteromonas aurantia 208</name>
    <dbReference type="NCBI Taxonomy" id="1314867"/>
    <lineage>
        <taxon>Bacteria</taxon>
        <taxon>Pseudomonadati</taxon>
        <taxon>Pseudomonadota</taxon>
        <taxon>Gammaproteobacteria</taxon>
        <taxon>Alteromonadales</taxon>
        <taxon>Pseudoalteromonadaceae</taxon>
        <taxon>Pseudoalteromonas</taxon>
    </lineage>
</organism>
<evidence type="ECO:0000256" key="1">
    <source>
        <dbReference type="ARBA" id="ARBA00022487"/>
    </source>
</evidence>
<reference evidence="6 7" key="1">
    <citation type="submission" date="2015-03" db="EMBL/GenBank/DDBJ databases">
        <title>Genome sequence of Pseudoalteromonas aurantia.</title>
        <authorList>
            <person name="Xie B.-B."/>
            <person name="Rong J.-C."/>
            <person name="Qin Q.-L."/>
            <person name="Zhang Y.-Z."/>
        </authorList>
    </citation>
    <scope>NUCLEOTIDE SEQUENCE [LARGE SCALE GENOMIC DNA]</scope>
    <source>
        <strain evidence="6 7">208</strain>
    </source>
</reference>
<keyword evidence="7" id="KW-1185">Reference proteome</keyword>
<dbReference type="Gene3D" id="3.40.50.1820">
    <property type="entry name" value="alpha/beta hydrolase"/>
    <property type="match status" value="1"/>
</dbReference>
<evidence type="ECO:0000259" key="5">
    <source>
        <dbReference type="Pfam" id="PF00561"/>
    </source>
</evidence>
<keyword evidence="4" id="KW-0378">Hydrolase</keyword>
<keyword evidence="3" id="KW-0093">Biotin biosynthesis</keyword>
<dbReference type="InterPro" id="IPR010076">
    <property type="entry name" value="BioH"/>
</dbReference>
<dbReference type="InterPro" id="IPR050266">
    <property type="entry name" value="AB_hydrolase_sf"/>
</dbReference>
<sequence>MQNEAVLLHGWGMNAQVWHYVEPDIQAVYKGNVRSINLPGFGGACSPAGDYSLASAAELLAKQLHANSVLIGWSLGGLFALYLAKHFPEKVSKVILIASTPYFCEQQYWLGIKPDVLNTFQVQLQNSAAKTIERFLAIQAMGSENAREDIKHLRALLAGSPAPDSRALKAGLEILKREDLRAEMSVLPQPIFGLFGRLDSLVPKGVITQICELNPQFNYEVLPKASHAPFISHRQEFITFLKSVL</sequence>
<evidence type="ECO:0000313" key="6">
    <source>
        <dbReference type="EMBL" id="MBE0366600.1"/>
    </source>
</evidence>
<dbReference type="Pfam" id="PF00561">
    <property type="entry name" value="Abhydrolase_1"/>
    <property type="match status" value="1"/>
</dbReference>
<name>A0ABR9E6I3_9GAMM</name>
<keyword evidence="2" id="KW-0963">Cytoplasm</keyword>
<dbReference type="InterPro" id="IPR029058">
    <property type="entry name" value="AB_hydrolase_fold"/>
</dbReference>
<protein>
    <submittedName>
        <fullName evidence="6">Pimeloyl-[acyl-carrier protein] methyl ester esterase</fullName>
    </submittedName>
</protein>
<proteinExistence type="predicted"/>
<dbReference type="RefSeq" id="WP_192506267.1">
    <property type="nucleotide sequence ID" value="NZ_AQGV01000010.1"/>
</dbReference>
<gene>
    <name evidence="6" type="primary">bioH</name>
    <name evidence="6" type="ORF">PAUR_a3638</name>
</gene>
<evidence type="ECO:0000256" key="4">
    <source>
        <dbReference type="ARBA" id="ARBA00022801"/>
    </source>
</evidence>
<dbReference type="Proteomes" id="UP000615755">
    <property type="component" value="Unassembled WGS sequence"/>
</dbReference>
<dbReference type="InterPro" id="IPR000073">
    <property type="entry name" value="AB_hydrolase_1"/>
</dbReference>
<comment type="caution">
    <text evidence="6">The sequence shown here is derived from an EMBL/GenBank/DDBJ whole genome shotgun (WGS) entry which is preliminary data.</text>
</comment>
<dbReference type="PANTHER" id="PTHR43798">
    <property type="entry name" value="MONOACYLGLYCEROL LIPASE"/>
    <property type="match status" value="1"/>
</dbReference>
<dbReference type="SUPFAM" id="SSF53474">
    <property type="entry name" value="alpha/beta-Hydrolases"/>
    <property type="match status" value="1"/>
</dbReference>
<accession>A0ABR9E6I3</accession>
<feature type="domain" description="AB hydrolase-1" evidence="5">
    <location>
        <begin position="6"/>
        <end position="233"/>
    </location>
</feature>
<evidence type="ECO:0000256" key="2">
    <source>
        <dbReference type="ARBA" id="ARBA00022490"/>
    </source>
</evidence>
<evidence type="ECO:0000256" key="3">
    <source>
        <dbReference type="ARBA" id="ARBA00022756"/>
    </source>
</evidence>
<dbReference type="EMBL" id="AQGV01000010">
    <property type="protein sequence ID" value="MBE0366600.1"/>
    <property type="molecule type" value="Genomic_DNA"/>
</dbReference>
<dbReference type="PANTHER" id="PTHR43798:SF31">
    <property type="entry name" value="AB HYDROLASE SUPERFAMILY PROTEIN YCLE"/>
    <property type="match status" value="1"/>
</dbReference>